<dbReference type="EC" id="4.4.1.13" evidence="2"/>
<dbReference type="GO" id="GO:0030170">
    <property type="term" value="F:pyridoxal phosphate binding"/>
    <property type="evidence" value="ECO:0007669"/>
    <property type="project" value="InterPro"/>
</dbReference>
<comment type="similarity">
    <text evidence="5">Belongs to the class-II pyridoxal-phosphate-dependent aminotransferase family. MalY/PatB cystathionine beta-lyase subfamily.</text>
</comment>
<name>A0AAW5F8S9_CLOSY</name>
<dbReference type="RefSeq" id="WP_024739355.1">
    <property type="nucleotide sequence ID" value="NZ_JAINVB010000001.1"/>
</dbReference>
<evidence type="ECO:0000256" key="5">
    <source>
        <dbReference type="ARBA" id="ARBA00037974"/>
    </source>
</evidence>
<evidence type="ECO:0000313" key="8">
    <source>
        <dbReference type="Proteomes" id="UP001203136"/>
    </source>
</evidence>
<dbReference type="PANTHER" id="PTHR43525:SF1">
    <property type="entry name" value="PROTEIN MALY"/>
    <property type="match status" value="1"/>
</dbReference>
<dbReference type="PANTHER" id="PTHR43525">
    <property type="entry name" value="PROTEIN MALY"/>
    <property type="match status" value="1"/>
</dbReference>
<dbReference type="SUPFAM" id="SSF53383">
    <property type="entry name" value="PLP-dependent transferases"/>
    <property type="match status" value="1"/>
</dbReference>
<proteinExistence type="inferred from homology"/>
<sequence>MIYNFDEIIDRTHNNAAKYDERIKKFGTQDVIPLWIADMDFRVAKPIEDALADKAHQGIFGYVSRPGEYWDALAGWQKRRNGWEVDKSLLSFNCGVVPSLAALVRQFSSEGDLILVQPPVYPEFYEIVENAGRVVLTNRLTVEDGRYEIDFRDFEEKLKQGPKAFILSNPQNPVGRSWTREELKRMGDLCVTYRVPILSDEIHADLMLWGNRHTPIASISPEIAAVTITCTAVSKTFNLAGLQASSVIFNNREEKDKFEKFWHSLEIHRNNCFSLVASMAAYNEGEEWLDQLLTYLEGNVKYVRDYCDKTIPEIKANIPECTYLMWLDCRGLGKTDEELNRFMIEEAGIGLNAGCDFDRELSGYMRLNTACPRKILEKAMEQLNAAVCRERAL</sequence>
<dbReference type="InterPro" id="IPR015424">
    <property type="entry name" value="PyrdxlP-dep_Trfase"/>
</dbReference>
<gene>
    <name evidence="7" type="ORF">K5I21_21005</name>
</gene>
<dbReference type="Gene3D" id="3.90.1150.10">
    <property type="entry name" value="Aspartate Aminotransferase, domain 1"/>
    <property type="match status" value="1"/>
</dbReference>
<dbReference type="Pfam" id="PF00155">
    <property type="entry name" value="Aminotran_1_2"/>
    <property type="match status" value="1"/>
</dbReference>
<protein>
    <recommendedName>
        <fullName evidence="2">cysteine-S-conjugate beta-lyase</fullName>
        <ecNumber evidence="2">4.4.1.13</ecNumber>
    </recommendedName>
</protein>
<dbReference type="Proteomes" id="UP001203136">
    <property type="component" value="Unassembled WGS sequence"/>
</dbReference>
<dbReference type="InterPro" id="IPR027619">
    <property type="entry name" value="C-S_lyase_PatB-like"/>
</dbReference>
<dbReference type="GO" id="GO:0008483">
    <property type="term" value="F:transaminase activity"/>
    <property type="evidence" value="ECO:0007669"/>
    <property type="project" value="UniProtKB-KW"/>
</dbReference>
<evidence type="ECO:0000256" key="2">
    <source>
        <dbReference type="ARBA" id="ARBA00012224"/>
    </source>
</evidence>
<dbReference type="CDD" id="cd00609">
    <property type="entry name" value="AAT_like"/>
    <property type="match status" value="1"/>
</dbReference>
<dbReference type="GO" id="GO:0047804">
    <property type="term" value="F:cysteine-S-conjugate beta-lyase activity"/>
    <property type="evidence" value="ECO:0007669"/>
    <property type="project" value="UniProtKB-EC"/>
</dbReference>
<feature type="domain" description="Aminotransferase class I/classII large" evidence="6">
    <location>
        <begin position="31"/>
        <end position="382"/>
    </location>
</feature>
<evidence type="ECO:0000259" key="6">
    <source>
        <dbReference type="Pfam" id="PF00155"/>
    </source>
</evidence>
<comment type="caution">
    <text evidence="7">The sequence shown here is derived from an EMBL/GenBank/DDBJ whole genome shotgun (WGS) entry which is preliminary data.</text>
</comment>
<dbReference type="InterPro" id="IPR015422">
    <property type="entry name" value="PyrdxlP-dep_Trfase_small"/>
</dbReference>
<dbReference type="InterPro" id="IPR015421">
    <property type="entry name" value="PyrdxlP-dep_Trfase_major"/>
</dbReference>
<dbReference type="AlphaFoldDB" id="A0AAW5F8S9"/>
<evidence type="ECO:0000256" key="4">
    <source>
        <dbReference type="ARBA" id="ARBA00023239"/>
    </source>
</evidence>
<keyword evidence="4" id="KW-0456">Lyase</keyword>
<dbReference type="NCBIfam" id="TIGR04350">
    <property type="entry name" value="C_S_lyase_PatB"/>
    <property type="match status" value="1"/>
</dbReference>
<dbReference type="EMBL" id="JAINVB010000001">
    <property type="protein sequence ID" value="MCK0088302.1"/>
    <property type="molecule type" value="Genomic_DNA"/>
</dbReference>
<keyword evidence="7" id="KW-0808">Transferase</keyword>
<keyword evidence="3" id="KW-0663">Pyridoxal phosphate</keyword>
<dbReference type="InterPro" id="IPR051798">
    <property type="entry name" value="Class-II_PLP-Dep_Aminotrans"/>
</dbReference>
<organism evidence="7 8">
    <name type="scientific">Clostridium symbiosum</name>
    <name type="common">Bacteroides symbiosus</name>
    <dbReference type="NCBI Taxonomy" id="1512"/>
    <lineage>
        <taxon>Bacteria</taxon>
        <taxon>Bacillati</taxon>
        <taxon>Bacillota</taxon>
        <taxon>Clostridia</taxon>
        <taxon>Lachnospirales</taxon>
        <taxon>Lachnospiraceae</taxon>
        <taxon>Otoolea</taxon>
    </lineage>
</organism>
<accession>A0AAW5F8S9</accession>
<evidence type="ECO:0000256" key="1">
    <source>
        <dbReference type="ARBA" id="ARBA00001933"/>
    </source>
</evidence>
<keyword evidence="7" id="KW-0032">Aminotransferase</keyword>
<comment type="cofactor">
    <cofactor evidence="1">
        <name>pyridoxal 5'-phosphate</name>
        <dbReference type="ChEBI" id="CHEBI:597326"/>
    </cofactor>
</comment>
<evidence type="ECO:0000256" key="3">
    <source>
        <dbReference type="ARBA" id="ARBA00022898"/>
    </source>
</evidence>
<reference evidence="7" key="1">
    <citation type="journal article" date="2022" name="Cell Host Microbe">
        <title>Colonization of the live biotherapeutic product VE303 and modulation of the microbiota and metabolites in healthy volunteers.</title>
        <authorList>
            <person name="Dsouza M."/>
            <person name="Menon R."/>
            <person name="Crossette E."/>
            <person name="Bhattarai S.K."/>
            <person name="Schneider J."/>
            <person name="Kim Y.G."/>
            <person name="Reddy S."/>
            <person name="Caballero S."/>
            <person name="Felix C."/>
            <person name="Cornacchione L."/>
            <person name="Hendrickson J."/>
            <person name="Watson A.R."/>
            <person name="Minot S.S."/>
            <person name="Greenfield N."/>
            <person name="Schopf L."/>
            <person name="Szabady R."/>
            <person name="Patarroyo J."/>
            <person name="Smith W."/>
            <person name="Harrison P."/>
            <person name="Kuijper E.J."/>
            <person name="Kelly C.P."/>
            <person name="Olle B."/>
            <person name="Bobilev D."/>
            <person name="Silber J.L."/>
            <person name="Bucci V."/>
            <person name="Roberts B."/>
            <person name="Faith J."/>
            <person name="Norman J.M."/>
        </authorList>
    </citation>
    <scope>NUCLEOTIDE SEQUENCE</scope>
    <source>
        <strain evidence="7">VE303-04</strain>
    </source>
</reference>
<evidence type="ECO:0000313" key="7">
    <source>
        <dbReference type="EMBL" id="MCK0088302.1"/>
    </source>
</evidence>
<dbReference type="InterPro" id="IPR004839">
    <property type="entry name" value="Aminotransferase_I/II_large"/>
</dbReference>
<dbReference type="Gene3D" id="3.40.640.10">
    <property type="entry name" value="Type I PLP-dependent aspartate aminotransferase-like (Major domain)"/>
    <property type="match status" value="1"/>
</dbReference>